<accession>A0A819UEN5</accession>
<evidence type="ECO:0000313" key="2">
    <source>
        <dbReference type="EMBL" id="CAF4095792.1"/>
    </source>
</evidence>
<evidence type="ECO:0000313" key="3">
    <source>
        <dbReference type="Proteomes" id="UP000663881"/>
    </source>
</evidence>
<dbReference type="Pfam" id="PF00300">
    <property type="entry name" value="His_Phos_1"/>
    <property type="match status" value="1"/>
</dbReference>
<sequence length="112" mass="12806">MVQKRAITYLEPYIQRAKEKNIIENRDIFTHGSLIQSILQSYLQSNLRDAWLIQQQNIAINEIVLNENRVSLVKVNDYGHLIFSIPELPTASSSSAVPDEEQKKPVLEGVDE</sequence>
<dbReference type="EMBL" id="CAJOAY010005117">
    <property type="protein sequence ID" value="CAF4095792.1"/>
    <property type="molecule type" value="Genomic_DNA"/>
</dbReference>
<reference evidence="2" key="1">
    <citation type="submission" date="2021-02" db="EMBL/GenBank/DDBJ databases">
        <authorList>
            <person name="Nowell W R."/>
        </authorList>
    </citation>
    <scope>NUCLEOTIDE SEQUENCE</scope>
</reference>
<dbReference type="SUPFAM" id="SSF53254">
    <property type="entry name" value="Phosphoglycerate mutase-like"/>
    <property type="match status" value="1"/>
</dbReference>
<name>A0A819UEN5_9BILA</name>
<dbReference type="Proteomes" id="UP000663881">
    <property type="component" value="Unassembled WGS sequence"/>
</dbReference>
<comment type="caution">
    <text evidence="2">The sequence shown here is derived from an EMBL/GenBank/DDBJ whole genome shotgun (WGS) entry which is preliminary data.</text>
</comment>
<organism evidence="2 3">
    <name type="scientific">Adineta steineri</name>
    <dbReference type="NCBI Taxonomy" id="433720"/>
    <lineage>
        <taxon>Eukaryota</taxon>
        <taxon>Metazoa</taxon>
        <taxon>Spiralia</taxon>
        <taxon>Gnathifera</taxon>
        <taxon>Rotifera</taxon>
        <taxon>Eurotatoria</taxon>
        <taxon>Bdelloidea</taxon>
        <taxon>Adinetida</taxon>
        <taxon>Adinetidae</taxon>
        <taxon>Adineta</taxon>
    </lineage>
</organism>
<evidence type="ECO:0000256" key="1">
    <source>
        <dbReference type="SAM" id="MobiDB-lite"/>
    </source>
</evidence>
<feature type="region of interest" description="Disordered" evidence="1">
    <location>
        <begin position="90"/>
        <end position="112"/>
    </location>
</feature>
<dbReference type="AlphaFoldDB" id="A0A819UEN5"/>
<dbReference type="Gene3D" id="3.40.50.1240">
    <property type="entry name" value="Phosphoglycerate mutase-like"/>
    <property type="match status" value="1"/>
</dbReference>
<gene>
    <name evidence="2" type="ORF">OKA104_LOCUS35412</name>
</gene>
<dbReference type="InterPro" id="IPR029033">
    <property type="entry name" value="His_PPase_superfam"/>
</dbReference>
<dbReference type="InterPro" id="IPR013078">
    <property type="entry name" value="His_Pase_superF_clade-1"/>
</dbReference>
<protein>
    <submittedName>
        <fullName evidence="2">Uncharacterized protein</fullName>
    </submittedName>
</protein>
<proteinExistence type="predicted"/>